<evidence type="ECO:0000313" key="1">
    <source>
        <dbReference type="EMBL" id="MBK1618037.1"/>
    </source>
</evidence>
<dbReference type="InterPro" id="IPR008928">
    <property type="entry name" value="6-hairpin_glycosidase_sf"/>
</dbReference>
<dbReference type="EMBL" id="NRRY01000007">
    <property type="protein sequence ID" value="MBK1618037.1"/>
    <property type="molecule type" value="Genomic_DNA"/>
</dbReference>
<keyword evidence="2" id="KW-1185">Reference proteome</keyword>
<dbReference type="RefSeq" id="WP_200240661.1">
    <property type="nucleotide sequence ID" value="NZ_NRRY01000007.1"/>
</dbReference>
<accession>A0A9X0W705</accession>
<dbReference type="GO" id="GO:0005975">
    <property type="term" value="P:carbohydrate metabolic process"/>
    <property type="evidence" value="ECO:0007669"/>
    <property type="project" value="InterPro"/>
</dbReference>
<gene>
    <name evidence="1" type="ORF">CKO42_06160</name>
</gene>
<dbReference type="SUPFAM" id="SSF48208">
    <property type="entry name" value="Six-hairpin glycosidases"/>
    <property type="match status" value="1"/>
</dbReference>
<evidence type="ECO:0000313" key="2">
    <source>
        <dbReference type="Proteomes" id="UP001138768"/>
    </source>
</evidence>
<dbReference type="AlphaFoldDB" id="A0A9X0W705"/>
<proteinExistence type="predicted"/>
<protein>
    <submittedName>
        <fullName evidence="1">Uncharacterized protein</fullName>
    </submittedName>
</protein>
<reference evidence="1 2" key="1">
    <citation type="journal article" date="2020" name="Microorganisms">
        <title>Osmotic Adaptation and Compatible Solute Biosynthesis of Phototrophic Bacteria as Revealed from Genome Analyses.</title>
        <authorList>
            <person name="Imhoff J.F."/>
            <person name="Rahn T."/>
            <person name="Kunzel S."/>
            <person name="Keller A."/>
            <person name="Neulinger S.C."/>
        </authorList>
    </citation>
    <scope>NUCLEOTIDE SEQUENCE [LARGE SCALE GENOMIC DNA]</scope>
    <source>
        <strain evidence="1 2">DSM 25653</strain>
    </source>
</reference>
<sequence length="630" mass="71584">MSTDLPPPVYPLGALEAPERRLPGDHLTPGDAALLAMLRAALQAIAPDWEALRVAVAGAQGLRQRCDRVVLILYQASEQRLMVVRSGGGGLYEALEQALKALKRHPRIGAFAVADQERCRIQLDIIAQPPVPCDIREIGMSRSGALHFEIGLDGLVLERDGKRIYVLPGDAYVHSYMSMKQLRRRLTRLYGNDVLDACSFARFTSESYISFGDRWVRLWRGHPLNGSLTRARLVEATELAVDHILRNQQADGRFLYYYNAALDSRRDHEHPNRDPDRNPFYNIVRHSGGILTGLYHARLTGSDRALEPMRRAIDYLLAQTRAYQTRDGREAHYIYYNRKGKLGGSGVGLYALAEHRRLTGDRYYDEAARRLANHIAEQITDSGEFIYYKVYLDKEVTEADNGDYFSFYYPGEALCGLAGYSLYILEDDVEKARLLAAVHRALRFLIVERPRTRASEYRALPSDAWLMMAIMEFWDEPAFRRDLYRDFVFTDADAMVRQMYTVDDAPYPDYAGAFFYEFGEYPYADGARAEGLMAAFTLAHKVGDKARMTLYGRALRLLAWATMHLVNTPESIYFAANPDVALGGIRFKYTRQWFRIDTIQHVCAFYLKMMLDGRVALSDVTAASNEESAT</sequence>
<dbReference type="Proteomes" id="UP001138768">
    <property type="component" value="Unassembled WGS sequence"/>
</dbReference>
<name>A0A9X0W705_9GAMM</name>
<comment type="caution">
    <text evidence="1">The sequence shown here is derived from an EMBL/GenBank/DDBJ whole genome shotgun (WGS) entry which is preliminary data.</text>
</comment>
<dbReference type="Gene3D" id="1.50.10.20">
    <property type="match status" value="1"/>
</dbReference>
<organism evidence="1 2">
    <name type="scientific">Lamprobacter modestohalophilus</name>
    <dbReference type="NCBI Taxonomy" id="1064514"/>
    <lineage>
        <taxon>Bacteria</taxon>
        <taxon>Pseudomonadati</taxon>
        <taxon>Pseudomonadota</taxon>
        <taxon>Gammaproteobacteria</taxon>
        <taxon>Chromatiales</taxon>
        <taxon>Chromatiaceae</taxon>
        <taxon>Lamprobacter</taxon>
    </lineage>
</organism>